<dbReference type="GO" id="GO:0032259">
    <property type="term" value="P:methylation"/>
    <property type="evidence" value="ECO:0007669"/>
    <property type="project" value="UniProtKB-KW"/>
</dbReference>
<dbReference type="EMBL" id="CAMXCT010000202">
    <property type="protein sequence ID" value="CAI3975424.1"/>
    <property type="molecule type" value="Genomic_DNA"/>
</dbReference>
<sequence>MRCHASFLLLWFLQASSEPWSQSDVEVLANAGTKCGEVHGAVLRVVDLSYVEVREALQQFLDSIPWLLQQLEHMQEDEESGPVYGQLFPNVLSALQLSMKAVQLLGLAAVVHRPCFQSSARLVMGQSLPLLQQALQQQVSTLWWMFDIGKYSNTNSPAKHLQALLRCLQKSEALFAGLQDLLPAELPRSEHFWGHQEHGMFMNSTVIYRTLFPESAIVDKGLLRYLLRLLPPDVSLGDFGALDGQYSRWLNDTGLVTAYAFDGVMGVTEITEGAVTQVDLAEALHIEWHPEPFDWVLCLEVAEHIPPQHEEQFLENLGKHASEGLILPGWTVVILWCPGFPRASWAPPGIEGEGHINCQELEDSRKRVEALGFHQDVAATSALREASQVPWIAASVAVYRRQKKTPDGGRRTRRIL</sequence>
<dbReference type="Proteomes" id="UP001152797">
    <property type="component" value="Unassembled WGS sequence"/>
</dbReference>
<keyword evidence="4" id="KW-0808">Transferase</keyword>
<evidence type="ECO:0000313" key="3">
    <source>
        <dbReference type="EMBL" id="CAL1128799.1"/>
    </source>
</evidence>
<dbReference type="AlphaFoldDB" id="A0A9P1FFT4"/>
<feature type="chain" id="PRO_5043271967" evidence="1">
    <location>
        <begin position="18"/>
        <end position="416"/>
    </location>
</feature>
<comment type="caution">
    <text evidence="2">The sequence shown here is derived from an EMBL/GenBank/DDBJ whole genome shotgun (WGS) entry which is preliminary data.</text>
</comment>
<protein>
    <submittedName>
        <fullName evidence="4">Methyltransferase type 11 domain-containing protein</fullName>
    </submittedName>
</protein>
<feature type="signal peptide" evidence="1">
    <location>
        <begin position="1"/>
        <end position="17"/>
    </location>
</feature>
<dbReference type="GO" id="GO:0008168">
    <property type="term" value="F:methyltransferase activity"/>
    <property type="evidence" value="ECO:0007669"/>
    <property type="project" value="UniProtKB-KW"/>
</dbReference>
<evidence type="ECO:0000313" key="4">
    <source>
        <dbReference type="EMBL" id="CAL4762736.1"/>
    </source>
</evidence>
<dbReference type="Gene3D" id="3.40.50.150">
    <property type="entry name" value="Vaccinia Virus protein VP39"/>
    <property type="match status" value="1"/>
</dbReference>
<dbReference type="EMBL" id="CAMXCT020000202">
    <property type="protein sequence ID" value="CAL1128799.1"/>
    <property type="molecule type" value="Genomic_DNA"/>
</dbReference>
<dbReference type="OrthoDB" id="406773at2759"/>
<reference evidence="2" key="1">
    <citation type="submission" date="2022-10" db="EMBL/GenBank/DDBJ databases">
        <authorList>
            <person name="Chen Y."/>
            <person name="Dougan E. K."/>
            <person name="Chan C."/>
            <person name="Rhodes N."/>
            <person name="Thang M."/>
        </authorList>
    </citation>
    <scope>NUCLEOTIDE SEQUENCE</scope>
</reference>
<organism evidence="2">
    <name type="scientific">Cladocopium goreaui</name>
    <dbReference type="NCBI Taxonomy" id="2562237"/>
    <lineage>
        <taxon>Eukaryota</taxon>
        <taxon>Sar</taxon>
        <taxon>Alveolata</taxon>
        <taxon>Dinophyceae</taxon>
        <taxon>Suessiales</taxon>
        <taxon>Symbiodiniaceae</taxon>
        <taxon>Cladocopium</taxon>
    </lineage>
</organism>
<dbReference type="InterPro" id="IPR029063">
    <property type="entry name" value="SAM-dependent_MTases_sf"/>
</dbReference>
<reference evidence="3" key="2">
    <citation type="submission" date="2024-04" db="EMBL/GenBank/DDBJ databases">
        <authorList>
            <person name="Chen Y."/>
            <person name="Shah S."/>
            <person name="Dougan E. K."/>
            <person name="Thang M."/>
            <person name="Chan C."/>
        </authorList>
    </citation>
    <scope>NUCLEOTIDE SEQUENCE [LARGE SCALE GENOMIC DNA]</scope>
</reference>
<accession>A0A9P1FFT4</accession>
<keyword evidence="1" id="KW-0732">Signal</keyword>
<evidence type="ECO:0000313" key="5">
    <source>
        <dbReference type="Proteomes" id="UP001152797"/>
    </source>
</evidence>
<evidence type="ECO:0000313" key="2">
    <source>
        <dbReference type="EMBL" id="CAI3975424.1"/>
    </source>
</evidence>
<keyword evidence="5" id="KW-1185">Reference proteome</keyword>
<name>A0A9P1FFT4_9DINO</name>
<keyword evidence="4" id="KW-0489">Methyltransferase</keyword>
<gene>
    <name evidence="2" type="ORF">C1SCF055_LOCUS3753</name>
</gene>
<proteinExistence type="predicted"/>
<evidence type="ECO:0000256" key="1">
    <source>
        <dbReference type="SAM" id="SignalP"/>
    </source>
</evidence>
<dbReference type="EMBL" id="CAMXCT030000202">
    <property type="protein sequence ID" value="CAL4762736.1"/>
    <property type="molecule type" value="Genomic_DNA"/>
</dbReference>
<dbReference type="SUPFAM" id="SSF53335">
    <property type="entry name" value="S-adenosyl-L-methionine-dependent methyltransferases"/>
    <property type="match status" value="1"/>
</dbReference>